<feature type="domain" description="DUF6382" evidence="3">
    <location>
        <begin position="9"/>
        <end position="169"/>
    </location>
</feature>
<dbReference type="Proteomes" id="UP000003527">
    <property type="component" value="Unassembled WGS sequence"/>
</dbReference>
<dbReference type="RefSeq" id="WP_009537052.1">
    <property type="nucleotide sequence ID" value="NZ_JH414505.1"/>
</dbReference>
<keyword evidence="2" id="KW-0812">Transmembrane</keyword>
<proteinExistence type="predicted"/>
<name>G9WWI1_9FIRM</name>
<gene>
    <name evidence="4" type="ORF">HMPREF9624_01265</name>
</gene>
<evidence type="ECO:0000259" key="3">
    <source>
        <dbReference type="Pfam" id="PF19909"/>
    </source>
</evidence>
<dbReference type="HOGENOM" id="CLU_735376_0_0_9"/>
<comment type="caution">
    <text evidence="4">The sequence shown here is derived from an EMBL/GenBank/DDBJ whole genome shotgun (WGS) entry which is preliminary data.</text>
</comment>
<organism evidence="4 5">
    <name type="scientific">Oribacterium asaccharolyticum ACB7</name>
    <dbReference type="NCBI Taxonomy" id="796944"/>
    <lineage>
        <taxon>Bacteria</taxon>
        <taxon>Bacillati</taxon>
        <taxon>Bacillota</taxon>
        <taxon>Clostridia</taxon>
        <taxon>Lachnospirales</taxon>
        <taxon>Lachnospiraceae</taxon>
        <taxon>Oribacterium</taxon>
    </lineage>
</organism>
<keyword evidence="2" id="KW-1133">Transmembrane helix</keyword>
<feature type="compositionally biased region" description="Basic and acidic residues" evidence="1">
    <location>
        <begin position="284"/>
        <end position="293"/>
    </location>
</feature>
<dbReference type="PATRIC" id="fig|796944.3.peg.2009"/>
<evidence type="ECO:0000256" key="2">
    <source>
        <dbReference type="SAM" id="Phobius"/>
    </source>
</evidence>
<keyword evidence="5" id="KW-1185">Reference proteome</keyword>
<feature type="transmembrane region" description="Helical" evidence="2">
    <location>
        <begin position="336"/>
        <end position="363"/>
    </location>
</feature>
<dbReference type="InterPro" id="IPR045962">
    <property type="entry name" value="DUF6382"/>
</dbReference>
<dbReference type="EMBL" id="AFZD01000020">
    <property type="protein sequence ID" value="EHL09850.1"/>
    <property type="molecule type" value="Genomic_DNA"/>
</dbReference>
<dbReference type="AlphaFoldDB" id="G9WWI1"/>
<feature type="region of interest" description="Disordered" evidence="1">
    <location>
        <begin position="213"/>
        <end position="244"/>
    </location>
</feature>
<evidence type="ECO:0000256" key="1">
    <source>
        <dbReference type="SAM" id="MobiDB-lite"/>
    </source>
</evidence>
<protein>
    <recommendedName>
        <fullName evidence="3">DUF6382 domain-containing protein</fullName>
    </recommendedName>
</protein>
<dbReference type="Pfam" id="PF19909">
    <property type="entry name" value="DUF6382"/>
    <property type="match status" value="1"/>
</dbReference>
<accession>G9WWI1</accession>
<feature type="transmembrane region" description="Helical" evidence="2">
    <location>
        <begin position="313"/>
        <end position="330"/>
    </location>
</feature>
<feature type="region of interest" description="Disordered" evidence="1">
    <location>
        <begin position="263"/>
        <end position="293"/>
    </location>
</feature>
<reference evidence="4 5" key="1">
    <citation type="submission" date="2011-08" db="EMBL/GenBank/DDBJ databases">
        <title>The Genome Sequence of Oribacterium sp. ACB7.</title>
        <authorList>
            <consortium name="The Broad Institute Genome Sequencing Platform"/>
            <person name="Earl A."/>
            <person name="Ward D."/>
            <person name="Feldgarden M."/>
            <person name="Gevers D."/>
            <person name="Sizova M."/>
            <person name="Hazen A."/>
            <person name="Epstein S."/>
            <person name="Young S.K."/>
            <person name="Zeng Q."/>
            <person name="Gargeya S."/>
            <person name="Fitzgerald M."/>
            <person name="Haas B."/>
            <person name="Abouelleil A."/>
            <person name="Alvarado L."/>
            <person name="Arachchi H.M."/>
            <person name="Berlin A."/>
            <person name="Brown A."/>
            <person name="Chapman S.B."/>
            <person name="Chen Z."/>
            <person name="Dunbar C."/>
            <person name="Freedman E."/>
            <person name="Gearin G."/>
            <person name="Gellesch M."/>
            <person name="Goldberg J."/>
            <person name="Griggs A."/>
            <person name="Gujja S."/>
            <person name="Heiman D."/>
            <person name="Howarth C."/>
            <person name="Larson L."/>
            <person name="Lui A."/>
            <person name="MacDonald P.J.P."/>
            <person name="Montmayeur A."/>
            <person name="Murphy C."/>
            <person name="Neiman D."/>
            <person name="Pearson M."/>
            <person name="Priest M."/>
            <person name="Roberts A."/>
            <person name="Saif S."/>
            <person name="Shea T."/>
            <person name="Shenoy N."/>
            <person name="Sisk P."/>
            <person name="Stolte C."/>
            <person name="Sykes S."/>
            <person name="Wortman J."/>
            <person name="Nusbaum C."/>
            <person name="Birren B."/>
        </authorList>
    </citation>
    <scope>NUCLEOTIDE SEQUENCE [LARGE SCALE GENOMIC DNA]</scope>
    <source>
        <strain evidence="4 5">ACB7</strain>
    </source>
</reference>
<feature type="compositionally biased region" description="Basic and acidic residues" evidence="1">
    <location>
        <begin position="213"/>
        <end position="237"/>
    </location>
</feature>
<keyword evidence="2" id="KW-0472">Membrane</keyword>
<evidence type="ECO:0000313" key="5">
    <source>
        <dbReference type="Proteomes" id="UP000003527"/>
    </source>
</evidence>
<feature type="compositionally biased region" description="Polar residues" evidence="1">
    <location>
        <begin position="267"/>
        <end position="277"/>
    </location>
</feature>
<evidence type="ECO:0000313" key="4">
    <source>
        <dbReference type="EMBL" id="EHL09850.1"/>
    </source>
</evidence>
<sequence length="376" mass="43457">MSHSSLRVEKDLTHSYLYLYGKLWKEDSHEQKIIQQCSIPGTLPFRLIQEEQEDIFQYNFSPYERMLDYFSDKKMNLSHILSLFESIRFALFHLEEFLLSPEVLGLDIEEIIYDAENSSFLFPLIPSAKNALEDELKKLIDYVFNHVDEEDDYAILSAYFLQQEGKKEHLQLPRILQILHCTVDREGRLGAPFSPSPDVKAISSEKLPFGKRVSEEIEKTPADSENKTDSKSEKNPDSNKSLSVQELDLSSCSYSEYMGKQQEKSESSIPFSGTSDLTPPFSEEIEKNEKKKEKWAPPRFSSLKQVLRNKKKILLCLLIMILFPIILYGWKGKTTLIEVLPCIILIEVAILLYGILDFLPVFFNSEKEKSKSLNDK</sequence>